<feature type="domain" description="Major facilitator superfamily (MFS) profile" evidence="7">
    <location>
        <begin position="13"/>
        <end position="391"/>
    </location>
</feature>
<evidence type="ECO:0000256" key="2">
    <source>
        <dbReference type="ARBA" id="ARBA00022448"/>
    </source>
</evidence>
<dbReference type="InterPro" id="IPR052524">
    <property type="entry name" value="MFS_Cyanate_Porter"/>
</dbReference>
<dbReference type="Gene3D" id="1.20.1250.20">
    <property type="entry name" value="MFS general substrate transporter like domains"/>
    <property type="match status" value="1"/>
</dbReference>
<evidence type="ECO:0000256" key="3">
    <source>
        <dbReference type="ARBA" id="ARBA00022692"/>
    </source>
</evidence>
<dbReference type="EMBL" id="CP018867">
    <property type="protein sequence ID" value="AUI71178.1"/>
    <property type="molecule type" value="Genomic_DNA"/>
</dbReference>
<feature type="transmembrane region" description="Helical" evidence="6">
    <location>
        <begin position="275"/>
        <end position="295"/>
    </location>
</feature>
<evidence type="ECO:0000313" key="8">
    <source>
        <dbReference type="EMBL" id="AUI71178.1"/>
    </source>
</evidence>
<feature type="transmembrane region" description="Helical" evidence="6">
    <location>
        <begin position="246"/>
        <end position="268"/>
    </location>
</feature>
<feature type="transmembrane region" description="Helical" evidence="6">
    <location>
        <begin position="365"/>
        <end position="387"/>
    </location>
</feature>
<dbReference type="SUPFAM" id="SSF103473">
    <property type="entry name" value="MFS general substrate transporter"/>
    <property type="match status" value="1"/>
</dbReference>
<feature type="transmembrane region" description="Helical" evidence="6">
    <location>
        <begin position="165"/>
        <end position="185"/>
    </location>
</feature>
<dbReference type="InterPro" id="IPR020846">
    <property type="entry name" value="MFS_dom"/>
</dbReference>
<dbReference type="PANTHER" id="PTHR23523">
    <property type="match status" value="1"/>
</dbReference>
<proteinExistence type="predicted"/>
<feature type="transmembrane region" description="Helical" evidence="6">
    <location>
        <begin position="51"/>
        <end position="71"/>
    </location>
</feature>
<gene>
    <name evidence="8" type="ORF">LA20249_02725</name>
</gene>
<dbReference type="OrthoDB" id="9797740at2"/>
<protein>
    <recommendedName>
        <fullName evidence="7">Major facilitator superfamily (MFS) profile domain-containing protein</fullName>
    </recommendedName>
</protein>
<keyword evidence="4 6" id="KW-1133">Transmembrane helix</keyword>
<comment type="subcellular location">
    <subcellularLocation>
        <location evidence="1">Cell membrane</location>
        <topology evidence="1">Multi-pass membrane protein</topology>
    </subcellularLocation>
</comment>
<dbReference type="RefSeq" id="WP_083477962.1">
    <property type="nucleotide sequence ID" value="NZ_AZDQ01000043.1"/>
</dbReference>
<dbReference type="PANTHER" id="PTHR23523:SF2">
    <property type="entry name" value="2-NITROIMIDAZOLE TRANSPORTER"/>
    <property type="match status" value="1"/>
</dbReference>
<feature type="transmembrane region" description="Helical" evidence="6">
    <location>
        <begin position="78"/>
        <end position="95"/>
    </location>
</feature>
<dbReference type="AlphaFoldDB" id="A0A2K9HFM5"/>
<dbReference type="Pfam" id="PF07690">
    <property type="entry name" value="MFS_1"/>
    <property type="match status" value="1"/>
</dbReference>
<dbReference type="KEGG" id="lali:LA20249_02725"/>
<keyword evidence="9" id="KW-1185">Reference proteome</keyword>
<keyword evidence="5 6" id="KW-0472">Membrane</keyword>
<evidence type="ECO:0000259" key="7">
    <source>
        <dbReference type="PROSITE" id="PS50850"/>
    </source>
</evidence>
<dbReference type="STRING" id="1423720.FC67_GL001823"/>
<name>A0A2K9HFM5_9LACO</name>
<organism evidence="8 9">
    <name type="scientific">Companilactobacillus alimentarius DSM 20249</name>
    <dbReference type="NCBI Taxonomy" id="1423720"/>
    <lineage>
        <taxon>Bacteria</taxon>
        <taxon>Bacillati</taxon>
        <taxon>Bacillota</taxon>
        <taxon>Bacilli</taxon>
        <taxon>Lactobacillales</taxon>
        <taxon>Lactobacillaceae</taxon>
        <taxon>Companilactobacillus</taxon>
    </lineage>
</organism>
<evidence type="ECO:0000256" key="5">
    <source>
        <dbReference type="ARBA" id="ARBA00023136"/>
    </source>
</evidence>
<evidence type="ECO:0000256" key="4">
    <source>
        <dbReference type="ARBA" id="ARBA00022989"/>
    </source>
</evidence>
<reference evidence="8 9" key="1">
    <citation type="submission" date="2016-12" db="EMBL/GenBank/DDBJ databases">
        <title>The whole genome sequencing and assembly of Lactobacillus alimentarius DSM 20249T strain.</title>
        <authorList>
            <person name="Lee Y.-J."/>
            <person name="Yi H."/>
            <person name="Bahn Y.-S."/>
            <person name="Kim J.F."/>
            <person name="Lee D.-W."/>
        </authorList>
    </citation>
    <scope>NUCLEOTIDE SEQUENCE [LARGE SCALE GENOMIC DNA]</scope>
    <source>
        <strain evidence="8 9">DSM 20249</strain>
    </source>
</reference>
<sequence length="394" mass="42288">MIIIVTKRKTNLILFSIILLAINMRLPITSIPPILGSLQKATGLPNSSAGLLTTIPLLTFALVSPILAWIGKKFGNELTILLFFCLLVVGSLFRISTSIAMVMVGTFLIALGIDSANVLLPAVIKDRLQFKPMLGVSAYTTSMSLAAALGTGFAGVIVAGSSLRIAMIILTIIGIISVLGWLPMIHKTNRTKFQVASSTSHKRSIWSSKISWLISLFFGLQSLIYYSLLTWLPSIFVSNGFSSVQAGTFVTIVQIGSFPCAFVVPFLADRKHGDAILVWILGLGFTLGTICFGINGLNVWFVSLASLVVGISSGIAFNLAIVYFAQKSINAEETAEISGMAQTVGYLLAAVGPVVFGYLQSFFHSWGPVLIISIILSICLLIVGIFLNKQKSVF</sequence>
<feature type="transmembrane region" description="Helical" evidence="6">
    <location>
        <begin position="301"/>
        <end position="325"/>
    </location>
</feature>
<dbReference type="GO" id="GO:0022857">
    <property type="term" value="F:transmembrane transporter activity"/>
    <property type="evidence" value="ECO:0007669"/>
    <property type="project" value="InterPro"/>
</dbReference>
<keyword evidence="3 6" id="KW-0812">Transmembrane</keyword>
<evidence type="ECO:0000256" key="6">
    <source>
        <dbReference type="SAM" id="Phobius"/>
    </source>
</evidence>
<dbReference type="InterPro" id="IPR036259">
    <property type="entry name" value="MFS_trans_sf"/>
</dbReference>
<dbReference type="Proteomes" id="UP000234653">
    <property type="component" value="Chromosome"/>
</dbReference>
<dbReference type="GO" id="GO:0005886">
    <property type="term" value="C:plasma membrane"/>
    <property type="evidence" value="ECO:0007669"/>
    <property type="project" value="UniProtKB-SubCell"/>
</dbReference>
<feature type="transmembrane region" description="Helical" evidence="6">
    <location>
        <begin position="337"/>
        <end position="359"/>
    </location>
</feature>
<dbReference type="InterPro" id="IPR011701">
    <property type="entry name" value="MFS"/>
</dbReference>
<feature type="transmembrane region" description="Helical" evidence="6">
    <location>
        <begin position="101"/>
        <end position="124"/>
    </location>
</feature>
<evidence type="ECO:0000313" key="9">
    <source>
        <dbReference type="Proteomes" id="UP000234653"/>
    </source>
</evidence>
<feature type="transmembrane region" description="Helical" evidence="6">
    <location>
        <begin position="136"/>
        <end position="159"/>
    </location>
</feature>
<keyword evidence="2" id="KW-0813">Transport</keyword>
<feature type="transmembrane region" description="Helical" evidence="6">
    <location>
        <begin position="206"/>
        <end position="226"/>
    </location>
</feature>
<feature type="transmembrane region" description="Helical" evidence="6">
    <location>
        <begin position="12"/>
        <end position="31"/>
    </location>
</feature>
<accession>A0A2K9HFM5</accession>
<evidence type="ECO:0000256" key="1">
    <source>
        <dbReference type="ARBA" id="ARBA00004651"/>
    </source>
</evidence>
<dbReference type="PROSITE" id="PS50850">
    <property type="entry name" value="MFS"/>
    <property type="match status" value="1"/>
</dbReference>